<dbReference type="SUPFAM" id="SSF56300">
    <property type="entry name" value="Metallo-dependent phosphatases"/>
    <property type="match status" value="1"/>
</dbReference>
<evidence type="ECO:0000313" key="2">
    <source>
        <dbReference type="EMBL" id="TDZ46033.1"/>
    </source>
</evidence>
<dbReference type="Proteomes" id="UP000295703">
    <property type="component" value="Unassembled WGS sequence"/>
</dbReference>
<dbReference type="CDD" id="cd07379">
    <property type="entry name" value="MPP_239FB"/>
    <property type="match status" value="1"/>
</dbReference>
<feature type="domain" description="Calcineurin-like phosphoesterase" evidence="1">
    <location>
        <begin position="67"/>
        <end position="212"/>
    </location>
</feature>
<dbReference type="Gene3D" id="3.60.21.10">
    <property type="match status" value="1"/>
</dbReference>
<dbReference type="InterPro" id="IPR051693">
    <property type="entry name" value="UPF0046_metallophosphoest"/>
</dbReference>
<dbReference type="Pfam" id="PF00149">
    <property type="entry name" value="Metallophos"/>
    <property type="match status" value="1"/>
</dbReference>
<keyword evidence="2" id="KW-0456">Lyase</keyword>
<keyword evidence="3" id="KW-1185">Reference proteome</keyword>
<name>A0A4R8QTA7_COLTR</name>
<dbReference type="InterPro" id="IPR004843">
    <property type="entry name" value="Calcineurin-like_PHP"/>
</dbReference>
<dbReference type="PANTHER" id="PTHR12905">
    <property type="entry name" value="METALLOPHOSPHOESTERASE"/>
    <property type="match status" value="1"/>
</dbReference>
<organism evidence="2 3">
    <name type="scientific">Colletotrichum trifolii</name>
    <dbReference type="NCBI Taxonomy" id="5466"/>
    <lineage>
        <taxon>Eukaryota</taxon>
        <taxon>Fungi</taxon>
        <taxon>Dikarya</taxon>
        <taxon>Ascomycota</taxon>
        <taxon>Pezizomycotina</taxon>
        <taxon>Sordariomycetes</taxon>
        <taxon>Hypocreomycetidae</taxon>
        <taxon>Glomerellales</taxon>
        <taxon>Glomerellaceae</taxon>
        <taxon>Colletotrichum</taxon>
        <taxon>Colletotrichum orbiculare species complex</taxon>
    </lineage>
</organism>
<comment type="caution">
    <text evidence="2">The sequence shown here is derived from an EMBL/GenBank/DDBJ whole genome shotgun (WGS) entry which is preliminary data.</text>
</comment>
<reference evidence="2 3" key="1">
    <citation type="submission" date="2018-12" db="EMBL/GenBank/DDBJ databases">
        <title>Genome sequence and assembly of Colletotrichum trifolii.</title>
        <authorList>
            <person name="Gan P."/>
            <person name="Shirasu K."/>
        </authorList>
    </citation>
    <scope>NUCLEOTIDE SEQUENCE [LARGE SCALE GENOMIC DNA]</scope>
    <source>
        <strain evidence="2 3">543-2</strain>
    </source>
</reference>
<sequence>MGLWKSSPSGVGAVLDQPRRSMLSSFVSNPLTTIAKYLHDLFPVSSPPEKLGLTVVCVSDTHNTHPRVPPGDILIHAGDLTVSGTKEEVQNTLDWVQRQPHRYKIVIAGNHDLYLDDKLRSPETSGGELDWGDVIYLNRTSAMLCFETRTVKVFGSPWTPKHGSWAFQYPRSAALNPFTDAVPAETDVLVTHAPPKGHLDDAAGHWGCEKLLEEVWRGERYDLPKRPIVFF</sequence>
<dbReference type="InterPro" id="IPR029052">
    <property type="entry name" value="Metallo-depent_PP-like"/>
</dbReference>
<dbReference type="PANTHER" id="PTHR12905:SF28">
    <property type="entry name" value="RHAMNOGALACTURONATE LYASE C-RELATED"/>
    <property type="match status" value="1"/>
</dbReference>
<evidence type="ECO:0000259" key="1">
    <source>
        <dbReference type="Pfam" id="PF00149"/>
    </source>
</evidence>
<proteinExistence type="predicted"/>
<dbReference type="EMBL" id="RYZW01000118">
    <property type="protein sequence ID" value="TDZ46033.1"/>
    <property type="molecule type" value="Genomic_DNA"/>
</dbReference>
<dbReference type="GO" id="GO:0016829">
    <property type="term" value="F:lyase activity"/>
    <property type="evidence" value="ECO:0007669"/>
    <property type="project" value="UniProtKB-KW"/>
</dbReference>
<dbReference type="AlphaFoldDB" id="A0A4R8QTA7"/>
<accession>A0A4R8QTA7</accession>
<protein>
    <submittedName>
        <fullName evidence="2">Putative rhamnogalacturonate lyase C</fullName>
    </submittedName>
</protein>
<gene>
    <name evidence="2" type="primary">rglC-6</name>
    <name evidence="2" type="ORF">CTRI78_v009092</name>
</gene>
<dbReference type="GO" id="GO:0016787">
    <property type="term" value="F:hydrolase activity"/>
    <property type="evidence" value="ECO:0007669"/>
    <property type="project" value="InterPro"/>
</dbReference>
<evidence type="ECO:0000313" key="3">
    <source>
        <dbReference type="Proteomes" id="UP000295703"/>
    </source>
</evidence>